<proteinExistence type="predicted"/>
<dbReference type="Proteomes" id="UP000326611">
    <property type="component" value="Unassembled WGS sequence"/>
</dbReference>
<organism evidence="2 3">
    <name type="scientific">Pseudomonas fluorescens</name>
    <dbReference type="NCBI Taxonomy" id="294"/>
    <lineage>
        <taxon>Bacteria</taxon>
        <taxon>Pseudomonadati</taxon>
        <taxon>Pseudomonadota</taxon>
        <taxon>Gammaproteobacteria</taxon>
        <taxon>Pseudomonadales</taxon>
        <taxon>Pseudomonadaceae</taxon>
        <taxon>Pseudomonas</taxon>
    </lineage>
</organism>
<gene>
    <name evidence="2" type="ORF">PS918_01722</name>
</gene>
<evidence type="ECO:0000313" key="3">
    <source>
        <dbReference type="Proteomes" id="UP000326611"/>
    </source>
</evidence>
<protein>
    <recommendedName>
        <fullName evidence="1">Glycosyl transferase family 25 domain-containing protein</fullName>
    </recommendedName>
</protein>
<reference evidence="2 3" key="1">
    <citation type="submission" date="2019-09" db="EMBL/GenBank/DDBJ databases">
        <authorList>
            <person name="Chandra G."/>
            <person name="Truman W A."/>
        </authorList>
    </citation>
    <scope>NUCLEOTIDE SEQUENCE [LARGE SCALE GENOMIC DNA]</scope>
    <source>
        <strain evidence="2">PS918</strain>
    </source>
</reference>
<dbReference type="OrthoDB" id="6893217at2"/>
<evidence type="ECO:0000313" key="2">
    <source>
        <dbReference type="EMBL" id="VVP74771.1"/>
    </source>
</evidence>
<evidence type="ECO:0000259" key="1">
    <source>
        <dbReference type="Pfam" id="PF01755"/>
    </source>
</evidence>
<dbReference type="AlphaFoldDB" id="A0A5E7RJQ8"/>
<name>A0A5E7RJQ8_PSEFL</name>
<accession>A0A5E7RJQ8</accession>
<dbReference type="InterPro" id="IPR002654">
    <property type="entry name" value="Glyco_trans_25"/>
</dbReference>
<sequence length="235" mass="27047">MNEVMGNELSKMKNLSLLQIDGVFCISLRERSDRRELLTREFQGSGLSIEFLVVDRDSSNPERGCFDSHLKCARLALERNYRRVLVLEDDATLVSFDPAQVHQMNAFLKNREPELFYLGANLGKVWLTWNRGIARVRAKGTHAYILSSKGCEQLLAHAPYSGIAIDKIFSKHFKAYMTFPMLSQQQPEEIAASDVLAARSTDGTFPDAAYWRENWRRQYVQVFRNFGKTLLFRDL</sequence>
<dbReference type="Pfam" id="PF01755">
    <property type="entry name" value="Glyco_transf_25"/>
    <property type="match status" value="1"/>
</dbReference>
<dbReference type="EMBL" id="CABVIY010000002">
    <property type="protein sequence ID" value="VVP74771.1"/>
    <property type="molecule type" value="Genomic_DNA"/>
</dbReference>
<feature type="domain" description="Glycosyl transferase family 25" evidence="1">
    <location>
        <begin position="59"/>
        <end position="157"/>
    </location>
</feature>
<dbReference type="CDD" id="cd06532">
    <property type="entry name" value="Glyco_transf_25"/>
    <property type="match status" value="1"/>
</dbReference>